<organism evidence="9 10">
    <name type="scientific">Clostridium grantii DSM 8605</name>
    <dbReference type="NCBI Taxonomy" id="1121316"/>
    <lineage>
        <taxon>Bacteria</taxon>
        <taxon>Bacillati</taxon>
        <taxon>Bacillota</taxon>
        <taxon>Clostridia</taxon>
        <taxon>Eubacteriales</taxon>
        <taxon>Clostridiaceae</taxon>
        <taxon>Clostridium</taxon>
    </lineage>
</organism>
<dbReference type="Pfam" id="PF00528">
    <property type="entry name" value="BPD_transp_1"/>
    <property type="match status" value="1"/>
</dbReference>
<dbReference type="SUPFAM" id="SSF161098">
    <property type="entry name" value="MetI-like"/>
    <property type="match status" value="1"/>
</dbReference>
<gene>
    <name evidence="9" type="ORF">SAMN02745207_04089</name>
</gene>
<dbReference type="STRING" id="1121316.SAMN02745207_04089"/>
<keyword evidence="6 7" id="KW-0472">Membrane</keyword>
<protein>
    <submittedName>
        <fullName evidence="9">Carbohydrate ABC transporter membrane protein 1, CUT1 family (TC 3.A.1.1.-)</fullName>
    </submittedName>
</protein>
<dbReference type="InterPro" id="IPR035906">
    <property type="entry name" value="MetI-like_sf"/>
</dbReference>
<dbReference type="GO" id="GO:0055085">
    <property type="term" value="P:transmembrane transport"/>
    <property type="evidence" value="ECO:0007669"/>
    <property type="project" value="InterPro"/>
</dbReference>
<feature type="transmembrane region" description="Helical" evidence="7">
    <location>
        <begin position="93"/>
        <end position="114"/>
    </location>
</feature>
<dbReference type="GO" id="GO:0005886">
    <property type="term" value="C:plasma membrane"/>
    <property type="evidence" value="ECO:0007669"/>
    <property type="project" value="UniProtKB-SubCell"/>
</dbReference>
<evidence type="ECO:0000256" key="2">
    <source>
        <dbReference type="ARBA" id="ARBA00022448"/>
    </source>
</evidence>
<dbReference type="Gene3D" id="1.10.3720.10">
    <property type="entry name" value="MetI-like"/>
    <property type="match status" value="1"/>
</dbReference>
<evidence type="ECO:0000256" key="1">
    <source>
        <dbReference type="ARBA" id="ARBA00004651"/>
    </source>
</evidence>
<keyword evidence="5 7" id="KW-1133">Transmembrane helix</keyword>
<evidence type="ECO:0000256" key="5">
    <source>
        <dbReference type="ARBA" id="ARBA00022989"/>
    </source>
</evidence>
<name>A0A1M5Y0A8_9CLOT</name>
<dbReference type="EMBL" id="FQXM01000045">
    <property type="protein sequence ID" value="SHI05490.1"/>
    <property type="molecule type" value="Genomic_DNA"/>
</dbReference>
<dbReference type="PANTHER" id="PTHR43227:SF11">
    <property type="entry name" value="BLL4140 PROTEIN"/>
    <property type="match status" value="1"/>
</dbReference>
<keyword evidence="2 7" id="KW-0813">Transport</keyword>
<evidence type="ECO:0000313" key="10">
    <source>
        <dbReference type="Proteomes" id="UP000184447"/>
    </source>
</evidence>
<feature type="domain" description="ABC transmembrane type-1" evidence="8">
    <location>
        <begin position="89"/>
        <end position="304"/>
    </location>
</feature>
<dbReference type="AlphaFoldDB" id="A0A1M5Y0A8"/>
<evidence type="ECO:0000256" key="4">
    <source>
        <dbReference type="ARBA" id="ARBA00022692"/>
    </source>
</evidence>
<feature type="transmembrane region" description="Helical" evidence="7">
    <location>
        <begin position="186"/>
        <end position="204"/>
    </location>
</feature>
<sequence>MEKDIKLKGNMRKTNFSKDIVPKVKKEWDLYLLLIPMVVWYIVFAYKPMYGLQIAFKDYNIFKGIAASPWVGLDNFRDFMSSPDFFRTVKNTIMISVYGIVFAFPAPIILALLINEAKNKFLKNIIQTLAFLPHFISIVVVSGMVVSFLAPSDGVINLIISKLGFEKIYFLTKPQYFRGIYTGMNIWKSTGFNAIVYIAALAGIDQQLYEAARVDGAGKWQQMKNVTVPGILPTIVIMFVLNVGNIVKVGFESIILLYQPATFETADVISTYVYRTGLQNQNYGLATAAGLFEAAIALILVYGANRLSKKLTEDSLW</sequence>
<keyword evidence="4 7" id="KW-0812">Transmembrane</keyword>
<evidence type="ECO:0000256" key="6">
    <source>
        <dbReference type="ARBA" id="ARBA00023136"/>
    </source>
</evidence>
<dbReference type="PANTHER" id="PTHR43227">
    <property type="entry name" value="BLL4140 PROTEIN"/>
    <property type="match status" value="1"/>
</dbReference>
<dbReference type="InterPro" id="IPR000515">
    <property type="entry name" value="MetI-like"/>
</dbReference>
<keyword evidence="10" id="KW-1185">Reference proteome</keyword>
<evidence type="ECO:0000256" key="7">
    <source>
        <dbReference type="RuleBase" id="RU363032"/>
    </source>
</evidence>
<feature type="transmembrane region" description="Helical" evidence="7">
    <location>
        <begin position="225"/>
        <end position="247"/>
    </location>
</feature>
<comment type="subcellular location">
    <subcellularLocation>
        <location evidence="1 7">Cell membrane</location>
        <topology evidence="1 7">Multi-pass membrane protein</topology>
    </subcellularLocation>
</comment>
<dbReference type="CDD" id="cd06261">
    <property type="entry name" value="TM_PBP2"/>
    <property type="match status" value="1"/>
</dbReference>
<keyword evidence="3" id="KW-1003">Cell membrane</keyword>
<dbReference type="PROSITE" id="PS50928">
    <property type="entry name" value="ABC_TM1"/>
    <property type="match status" value="1"/>
</dbReference>
<accession>A0A1M5Y0A8</accession>
<feature type="transmembrane region" description="Helical" evidence="7">
    <location>
        <begin position="28"/>
        <end position="46"/>
    </location>
</feature>
<proteinExistence type="inferred from homology"/>
<dbReference type="RefSeq" id="WP_242950727.1">
    <property type="nucleotide sequence ID" value="NZ_FQXM01000045.1"/>
</dbReference>
<dbReference type="InterPro" id="IPR050809">
    <property type="entry name" value="UgpAE/MalFG_permease"/>
</dbReference>
<comment type="similarity">
    <text evidence="7">Belongs to the binding-protein-dependent transport system permease family.</text>
</comment>
<feature type="transmembrane region" description="Helical" evidence="7">
    <location>
        <begin position="283"/>
        <end position="302"/>
    </location>
</feature>
<evidence type="ECO:0000256" key="3">
    <source>
        <dbReference type="ARBA" id="ARBA00022475"/>
    </source>
</evidence>
<evidence type="ECO:0000313" key="9">
    <source>
        <dbReference type="EMBL" id="SHI05490.1"/>
    </source>
</evidence>
<feature type="transmembrane region" description="Helical" evidence="7">
    <location>
        <begin position="126"/>
        <end position="150"/>
    </location>
</feature>
<reference evidence="9 10" key="1">
    <citation type="submission" date="2016-11" db="EMBL/GenBank/DDBJ databases">
        <authorList>
            <person name="Jaros S."/>
            <person name="Januszkiewicz K."/>
            <person name="Wedrychowicz H."/>
        </authorList>
    </citation>
    <scope>NUCLEOTIDE SEQUENCE [LARGE SCALE GENOMIC DNA]</scope>
    <source>
        <strain evidence="9 10">DSM 8605</strain>
    </source>
</reference>
<dbReference type="Proteomes" id="UP000184447">
    <property type="component" value="Unassembled WGS sequence"/>
</dbReference>
<evidence type="ECO:0000259" key="8">
    <source>
        <dbReference type="PROSITE" id="PS50928"/>
    </source>
</evidence>